<sequence length="140" mass="16594">MENGYRQMDLDLATRDLYLQKIQDQIMAKRQLLLAKQKMLRKTAKQNHFLNDVQSDYSKYYNFIIKQKEDQIRSMNIIKQYLNDIIVSGKLTKQDIMEAKREQKHILGEIGHIKGSLDEIMDETNALGDRNQTTYHNEML</sequence>
<dbReference type="EMBL" id="MN739669">
    <property type="protein sequence ID" value="QHT19774.1"/>
    <property type="molecule type" value="Genomic_DNA"/>
</dbReference>
<reference evidence="1" key="1">
    <citation type="journal article" date="2020" name="Nature">
        <title>Giant virus diversity and host interactions through global metagenomics.</title>
        <authorList>
            <person name="Schulz F."/>
            <person name="Roux S."/>
            <person name="Paez-Espino D."/>
            <person name="Jungbluth S."/>
            <person name="Walsh D.A."/>
            <person name="Denef V.J."/>
            <person name="McMahon K.D."/>
            <person name="Konstantinidis K.T."/>
            <person name="Eloe-Fadrosh E.A."/>
            <person name="Kyrpides N.C."/>
            <person name="Woyke T."/>
        </authorList>
    </citation>
    <scope>NUCLEOTIDE SEQUENCE</scope>
    <source>
        <strain evidence="1">GVMAG-M-3300023174-5</strain>
    </source>
</reference>
<name>A0A6C0DT49_9ZZZZ</name>
<dbReference type="AlphaFoldDB" id="A0A6C0DT49"/>
<evidence type="ECO:0000313" key="1">
    <source>
        <dbReference type="EMBL" id="QHT19774.1"/>
    </source>
</evidence>
<organism evidence="1">
    <name type="scientific">viral metagenome</name>
    <dbReference type="NCBI Taxonomy" id="1070528"/>
    <lineage>
        <taxon>unclassified sequences</taxon>
        <taxon>metagenomes</taxon>
        <taxon>organismal metagenomes</taxon>
    </lineage>
</organism>
<protein>
    <submittedName>
        <fullName evidence="1">Uncharacterized protein</fullName>
    </submittedName>
</protein>
<accession>A0A6C0DT49</accession>
<proteinExistence type="predicted"/>